<keyword evidence="8 12" id="KW-0067">ATP-binding</keyword>
<evidence type="ECO:0000256" key="3">
    <source>
        <dbReference type="ARBA" id="ARBA00022679"/>
    </source>
</evidence>
<evidence type="ECO:0000256" key="6">
    <source>
        <dbReference type="ARBA" id="ARBA00022741"/>
    </source>
</evidence>
<dbReference type="InterPro" id="IPR001245">
    <property type="entry name" value="Ser-Thr/Tyr_kinase_cat_dom"/>
</dbReference>
<dbReference type="CDD" id="cd14066">
    <property type="entry name" value="STKc_IRAK"/>
    <property type="match status" value="1"/>
</dbReference>
<dbReference type="PaxDb" id="3827-XP_004514615.1"/>
<evidence type="ECO:0000256" key="12">
    <source>
        <dbReference type="PROSITE-ProRule" id="PRU10141"/>
    </source>
</evidence>
<dbReference type="STRING" id="3827.A0A3Q7XRE5"/>
<dbReference type="OrthoDB" id="1903759at2759"/>
<dbReference type="Gene3D" id="3.30.200.20">
    <property type="entry name" value="Phosphorylase Kinase, domain 1"/>
    <property type="match status" value="1"/>
</dbReference>
<evidence type="ECO:0000256" key="8">
    <source>
        <dbReference type="ARBA" id="ARBA00022840"/>
    </source>
</evidence>
<comment type="subcellular location">
    <subcellularLocation>
        <location evidence="1">Membrane</location>
        <topology evidence="1">Single-pass type I membrane protein</topology>
    </subcellularLocation>
</comment>
<feature type="compositionally biased region" description="Polar residues" evidence="13">
    <location>
        <begin position="682"/>
        <end position="692"/>
    </location>
</feature>
<dbReference type="PANTHER" id="PTHR27003">
    <property type="entry name" value="OS07G0166700 PROTEIN"/>
    <property type="match status" value="1"/>
</dbReference>
<evidence type="ECO:0000256" key="11">
    <source>
        <dbReference type="ARBA" id="ARBA00023180"/>
    </source>
</evidence>
<dbReference type="PROSITE" id="PS00108">
    <property type="entry name" value="PROTEIN_KINASE_ST"/>
    <property type="match status" value="1"/>
</dbReference>
<sequence>MSLRCDILINNSIAIQVLENELMQFRSWSADASFILGTAFGAVNGGIEVNIEYPPGTPSYIAPTIVFSSARSMGPNTNINLSYNLTWTFSIDYGFAYLVRLHFCEGTTVITKVNQRVFKIFIANQSAFNTADVIAWATEDFKPTDEIILNCGDPILSLNLDGRSWSTGCGSNFGSGKSIMLEVATNDPAVPQNPFMTARIFETPYTYSFPVASGWIFLRLYFYMASYSSLNISDARFGVTSQFYTLFRNFSVLETTLDSKDHYVVKEYSIHIDGGTLNVTFTPSTTAINAYAFITFCRRRHNTSEGRPSWFRLSLFSNSPSPASANINTTRSYRSSLPQNLCRHFSFAEMKAATNNFDETLILGVGGFGKVYKGEIDGGSTKVVIKRANPLSKQGEHEFQTEIQMLSKLRHRHLVSLIGYCEENTEMILVYDHMAYGTLREHLDKTQKPPLPWKQRLEICIGAAQGLHYLHTGVERTIIHRDVKTTNILLDEKWVAKVSDFGLSKIYPSLDNTHVTTEVKGSFWYLDPEYYRRQQLTDKSDVYSFGVVLFEILCARPALNVKLADEEMNLGKWAAHCYKTGILDQISDPYLKGKIALKCFKKFAETAMKCVADQGIERPSMGDVLWNLELALQLQKSLEDTANPEDNANLEDSENSLGGIHCEEPLFTDVKGKKKLDYVIDSGNSGDSTSVRGRSLAREDSAQG</sequence>
<evidence type="ECO:0000259" key="14">
    <source>
        <dbReference type="PROSITE" id="PS50011"/>
    </source>
</evidence>
<keyword evidence="11" id="KW-0325">Glycoprotein</keyword>
<gene>
    <name evidence="16" type="primary">LOC101497599</name>
</gene>
<dbReference type="FunFam" id="3.30.200.20:FF:000645">
    <property type="entry name" value="Receptor-like protein kinase FERONIA"/>
    <property type="match status" value="1"/>
</dbReference>
<evidence type="ECO:0000256" key="7">
    <source>
        <dbReference type="ARBA" id="ARBA00022777"/>
    </source>
</evidence>
<dbReference type="InterPro" id="IPR011009">
    <property type="entry name" value="Kinase-like_dom_sf"/>
</dbReference>
<evidence type="ECO:0000256" key="10">
    <source>
        <dbReference type="ARBA" id="ARBA00023136"/>
    </source>
</evidence>
<accession>A0A3Q7XRE5</accession>
<keyword evidence="6 12" id="KW-0547">Nucleotide-binding</keyword>
<reference evidence="16" key="1">
    <citation type="submission" date="2025-08" db="UniProtKB">
        <authorList>
            <consortium name="RefSeq"/>
        </authorList>
    </citation>
    <scope>IDENTIFICATION</scope>
    <source>
        <tissue evidence="16">Etiolated seedlings</tissue>
    </source>
</reference>
<feature type="domain" description="Protein kinase" evidence="14">
    <location>
        <begin position="357"/>
        <end position="630"/>
    </location>
</feature>
<dbReference type="GO" id="GO:0005524">
    <property type="term" value="F:ATP binding"/>
    <property type="evidence" value="ECO:0007669"/>
    <property type="project" value="UniProtKB-UniRule"/>
</dbReference>
<dbReference type="AlphaFoldDB" id="A0A3Q7XRE5"/>
<evidence type="ECO:0000256" key="13">
    <source>
        <dbReference type="SAM" id="MobiDB-lite"/>
    </source>
</evidence>
<keyword evidence="9" id="KW-1133">Transmembrane helix</keyword>
<dbReference type="SMART" id="SM00220">
    <property type="entry name" value="S_TKc"/>
    <property type="match status" value="1"/>
</dbReference>
<evidence type="ECO:0000256" key="2">
    <source>
        <dbReference type="ARBA" id="ARBA00022527"/>
    </source>
</evidence>
<evidence type="ECO:0000256" key="4">
    <source>
        <dbReference type="ARBA" id="ARBA00022692"/>
    </source>
</evidence>
<dbReference type="Proteomes" id="UP000087171">
    <property type="component" value="Unplaced"/>
</dbReference>
<dbReference type="Pfam" id="PF07714">
    <property type="entry name" value="PK_Tyr_Ser-Thr"/>
    <property type="match status" value="1"/>
</dbReference>
<dbReference type="FunFam" id="2.60.120.430:FF:000003">
    <property type="entry name" value="FERONIA receptor-like kinase"/>
    <property type="match status" value="1"/>
</dbReference>
<organism evidence="15 16">
    <name type="scientific">Cicer arietinum</name>
    <name type="common">Chickpea</name>
    <name type="synonym">Garbanzo</name>
    <dbReference type="NCBI Taxonomy" id="3827"/>
    <lineage>
        <taxon>Eukaryota</taxon>
        <taxon>Viridiplantae</taxon>
        <taxon>Streptophyta</taxon>
        <taxon>Embryophyta</taxon>
        <taxon>Tracheophyta</taxon>
        <taxon>Spermatophyta</taxon>
        <taxon>Magnoliopsida</taxon>
        <taxon>eudicotyledons</taxon>
        <taxon>Gunneridae</taxon>
        <taxon>Pentapetalae</taxon>
        <taxon>rosids</taxon>
        <taxon>fabids</taxon>
        <taxon>Fabales</taxon>
        <taxon>Fabaceae</taxon>
        <taxon>Papilionoideae</taxon>
        <taxon>50 kb inversion clade</taxon>
        <taxon>NPAAA clade</taxon>
        <taxon>Hologalegina</taxon>
        <taxon>IRL clade</taxon>
        <taxon>Cicereae</taxon>
        <taxon>Cicer</taxon>
    </lineage>
</organism>
<keyword evidence="4" id="KW-0812">Transmembrane</keyword>
<dbReference type="GO" id="GO:0004674">
    <property type="term" value="F:protein serine/threonine kinase activity"/>
    <property type="evidence" value="ECO:0007669"/>
    <property type="project" value="UniProtKB-KW"/>
</dbReference>
<keyword evidence="15" id="KW-1185">Reference proteome</keyword>
<keyword evidence="10" id="KW-0472">Membrane</keyword>
<keyword evidence="7" id="KW-0418">Kinase</keyword>
<dbReference type="Pfam" id="PF12819">
    <property type="entry name" value="Malectin_like"/>
    <property type="match status" value="1"/>
</dbReference>
<dbReference type="InterPro" id="IPR017441">
    <property type="entry name" value="Protein_kinase_ATP_BS"/>
</dbReference>
<protein>
    <submittedName>
        <fullName evidence="16">Receptor-like protein kinase FERONIA</fullName>
    </submittedName>
</protein>
<keyword evidence="2" id="KW-0723">Serine/threonine-protein kinase</keyword>
<evidence type="ECO:0000313" key="15">
    <source>
        <dbReference type="Proteomes" id="UP000087171"/>
    </source>
</evidence>
<dbReference type="InterPro" id="IPR000719">
    <property type="entry name" value="Prot_kinase_dom"/>
</dbReference>
<keyword evidence="5" id="KW-0732">Signal</keyword>
<evidence type="ECO:0000256" key="9">
    <source>
        <dbReference type="ARBA" id="ARBA00022989"/>
    </source>
</evidence>
<dbReference type="InterPro" id="IPR045272">
    <property type="entry name" value="ANXUR1/2-like"/>
</dbReference>
<feature type="binding site" evidence="12">
    <location>
        <position position="386"/>
    </location>
    <ligand>
        <name>ATP</name>
        <dbReference type="ChEBI" id="CHEBI:30616"/>
    </ligand>
</feature>
<keyword evidence="3" id="KW-0808">Transferase</keyword>
<dbReference type="SUPFAM" id="SSF56112">
    <property type="entry name" value="Protein kinase-like (PK-like)"/>
    <property type="match status" value="1"/>
</dbReference>
<dbReference type="PANTHER" id="PTHR27003:SF460">
    <property type="entry name" value="RECEPTOR-LIKE PROTEIN KINASE FERONIA"/>
    <property type="match status" value="1"/>
</dbReference>
<dbReference type="InterPro" id="IPR024788">
    <property type="entry name" value="Malectin-like_Carb-bd_dom"/>
</dbReference>
<evidence type="ECO:0000256" key="1">
    <source>
        <dbReference type="ARBA" id="ARBA00004479"/>
    </source>
</evidence>
<dbReference type="GO" id="GO:0005886">
    <property type="term" value="C:plasma membrane"/>
    <property type="evidence" value="ECO:0007669"/>
    <property type="project" value="TreeGrafter"/>
</dbReference>
<dbReference type="Gene3D" id="2.60.120.430">
    <property type="entry name" value="Galactose-binding lectin"/>
    <property type="match status" value="2"/>
</dbReference>
<evidence type="ECO:0000256" key="5">
    <source>
        <dbReference type="ARBA" id="ARBA00022729"/>
    </source>
</evidence>
<feature type="region of interest" description="Disordered" evidence="13">
    <location>
        <begin position="680"/>
        <end position="704"/>
    </location>
</feature>
<dbReference type="PROSITE" id="PS00107">
    <property type="entry name" value="PROTEIN_KINASE_ATP"/>
    <property type="match status" value="1"/>
</dbReference>
<dbReference type="Gene3D" id="1.10.510.10">
    <property type="entry name" value="Transferase(Phosphotransferase) domain 1"/>
    <property type="match status" value="1"/>
</dbReference>
<name>A0A3Q7XRE5_CICAR</name>
<evidence type="ECO:0000313" key="16">
    <source>
        <dbReference type="RefSeq" id="XP_027186351.1"/>
    </source>
</evidence>
<proteinExistence type="predicted"/>
<dbReference type="RefSeq" id="XP_027186351.1">
    <property type="nucleotide sequence ID" value="XM_027330550.1"/>
</dbReference>
<dbReference type="InterPro" id="IPR008271">
    <property type="entry name" value="Ser/Thr_kinase_AS"/>
</dbReference>
<dbReference type="PROSITE" id="PS50011">
    <property type="entry name" value="PROTEIN_KINASE_DOM"/>
    <property type="match status" value="1"/>
</dbReference>
<dbReference type="GO" id="GO:0004714">
    <property type="term" value="F:transmembrane receptor protein tyrosine kinase activity"/>
    <property type="evidence" value="ECO:0007669"/>
    <property type="project" value="InterPro"/>
</dbReference>
<dbReference type="FunFam" id="1.10.510.10:FF:000058">
    <property type="entry name" value="Receptor-like protein kinase FERONIA"/>
    <property type="match status" value="1"/>
</dbReference>
<dbReference type="GO" id="GO:0009506">
    <property type="term" value="C:plasmodesma"/>
    <property type="evidence" value="ECO:0007669"/>
    <property type="project" value="TreeGrafter"/>
</dbReference>